<sequence length="257" mass="28185">MRHLQIWPGKVVRPFRSEKTNMDALRPIVRTFHRAILILGMSALCASCSTKPTLYRDLTSSRQLRATSPQTDQRVAFNTHLDPGALKLYASVIVEPVRIYRGKDGQFGDLSEQSKTELARYADQAFRRELARQQLLDVEPGKDALRMRVTLTGATSNVPVLSTATRVTPVGFAMSGLRSAADKEGNFSGAVIYAVELFNAANGRLVYAFITREYPNALNITATILPLDAAKAGIERGASTTATALKSLMGTRRQSDP</sequence>
<name>A0A549T119_9HYPH</name>
<comment type="caution">
    <text evidence="1">The sequence shown here is derived from an EMBL/GenBank/DDBJ whole genome shotgun (WGS) entry which is preliminary data.</text>
</comment>
<dbReference type="EMBL" id="VJMG01000064">
    <property type="protein sequence ID" value="TRL35577.1"/>
    <property type="molecule type" value="Genomic_DNA"/>
</dbReference>
<proteinExistence type="predicted"/>
<protein>
    <submittedName>
        <fullName evidence="1">DUF3313 domain-containing protein</fullName>
    </submittedName>
</protein>
<gene>
    <name evidence="1" type="ORF">FNA46_19865</name>
</gene>
<organism evidence="1 2">
    <name type="scientific">Rhizobium straminoryzae</name>
    <dbReference type="NCBI Taxonomy" id="1387186"/>
    <lineage>
        <taxon>Bacteria</taxon>
        <taxon>Pseudomonadati</taxon>
        <taxon>Pseudomonadota</taxon>
        <taxon>Alphaproteobacteria</taxon>
        <taxon>Hyphomicrobiales</taxon>
        <taxon>Rhizobiaceae</taxon>
        <taxon>Rhizobium/Agrobacterium group</taxon>
        <taxon>Rhizobium</taxon>
    </lineage>
</organism>
<dbReference type="AlphaFoldDB" id="A0A549T119"/>
<dbReference type="Pfam" id="PF11769">
    <property type="entry name" value="DUF3313"/>
    <property type="match status" value="1"/>
</dbReference>
<evidence type="ECO:0000313" key="1">
    <source>
        <dbReference type="EMBL" id="TRL35577.1"/>
    </source>
</evidence>
<dbReference type="InterPro" id="IPR021747">
    <property type="entry name" value="DUF3313"/>
</dbReference>
<evidence type="ECO:0000313" key="2">
    <source>
        <dbReference type="Proteomes" id="UP000316801"/>
    </source>
</evidence>
<reference evidence="1 2" key="1">
    <citation type="submission" date="2019-07" db="EMBL/GenBank/DDBJ databases">
        <title>Ln-dependent methylotrophs.</title>
        <authorList>
            <person name="Tani A."/>
        </authorList>
    </citation>
    <scope>NUCLEOTIDE SEQUENCE [LARGE SCALE GENOMIC DNA]</scope>
    <source>
        <strain evidence="1 2">SM12</strain>
    </source>
</reference>
<accession>A0A549T119</accession>
<keyword evidence="2" id="KW-1185">Reference proteome</keyword>
<dbReference type="Proteomes" id="UP000316801">
    <property type="component" value="Unassembled WGS sequence"/>
</dbReference>